<dbReference type="EMBL" id="CP001785">
    <property type="protein sequence ID" value="ACX52053.1"/>
    <property type="molecule type" value="Genomic_DNA"/>
</dbReference>
<dbReference type="OrthoDB" id="1550501at2"/>
<dbReference type="eggNOG" id="COG1337">
    <property type="taxonomic scope" value="Bacteria"/>
</dbReference>
<dbReference type="RefSeq" id="WP_015738930.1">
    <property type="nucleotide sequence ID" value="NC_013385.1"/>
</dbReference>
<evidence type="ECO:0000313" key="2">
    <source>
        <dbReference type="Proteomes" id="UP000002620"/>
    </source>
</evidence>
<dbReference type="KEGG" id="adg:Adeg_0917"/>
<dbReference type="Proteomes" id="UP000002620">
    <property type="component" value="Chromosome"/>
</dbReference>
<dbReference type="AlphaFoldDB" id="C9RCS6"/>
<proteinExistence type="predicted"/>
<dbReference type="STRING" id="429009.Adeg_0917"/>
<accession>C9RCS6</accession>
<reference evidence="1 2" key="1">
    <citation type="submission" date="2009-10" db="EMBL/GenBank/DDBJ databases">
        <title>Complete sequence of chromosome of Ammonifex degensii KC4.</title>
        <authorList>
            <consortium name="US DOE Joint Genome Institute"/>
            <person name="Kerfeld C."/>
            <person name="Goodner B."/>
            <person name="Huber H."/>
            <person name="Stetter K."/>
            <person name="Lucas S."/>
            <person name="Copeland A."/>
            <person name="Lapidus A."/>
            <person name="Glavina del Rio T."/>
            <person name="Dalin E."/>
            <person name="Tice H."/>
            <person name="Bruce D."/>
            <person name="Goodwin L."/>
            <person name="Pitluck S."/>
            <person name="Saunders E."/>
            <person name="Brettin T."/>
            <person name="Detter J.C."/>
            <person name="Han C."/>
            <person name="Larimer F."/>
            <person name="Land M."/>
            <person name="Hauser L."/>
            <person name="Kyrpides N."/>
            <person name="Ovchinnikova G."/>
            <person name="Richardson P."/>
        </authorList>
    </citation>
    <scope>NUCLEOTIDE SEQUENCE [LARGE SCALE GENOMIC DNA]</scope>
    <source>
        <strain evidence="2">DSM 10501 / KC4</strain>
    </source>
</reference>
<dbReference type="GO" id="GO:0051607">
    <property type="term" value="P:defense response to virus"/>
    <property type="evidence" value="ECO:0007669"/>
    <property type="project" value="UniProtKB-KW"/>
</dbReference>
<gene>
    <name evidence="1" type="ordered locus">Adeg_0917</name>
</gene>
<keyword evidence="2" id="KW-1185">Reference proteome</keyword>
<name>C9RCS6_AMMDK</name>
<dbReference type="HOGENOM" id="CLU_081549_0_0_9"/>
<organism evidence="1 2">
    <name type="scientific">Ammonifex degensii (strain DSM 10501 / KC4)</name>
    <dbReference type="NCBI Taxonomy" id="429009"/>
    <lineage>
        <taxon>Bacteria</taxon>
        <taxon>Bacillati</taxon>
        <taxon>Bacillota</taxon>
        <taxon>Clostridia</taxon>
        <taxon>Thermoanaerobacterales</taxon>
        <taxon>Thermoanaerobacteraceae</taxon>
        <taxon>Ammonifex</taxon>
    </lineage>
</organism>
<sequence>MTWTMYRWVWQVVSPLHIGMPPAGALNRTRLYIPARALWGAFTAELARRQSTGFPGYRQVGRQLQEQARLSYLFPAEEVQGQWLAWLPCYKEGQGLVWRREDGQEEENRRFRLRILITRPGTAIDPATDTAAEGTLREFELISSRWRPLDEGGDPQPVGMVGYLFCKDPALYEQLEEIREIFVGGDTRYGLGRLQRVHLEEATQFFDCSVDLSGNSPKVRANRVLAHTLLKKENDSPLVGSLECIAGWDTATDGLKEGKLTWAPGSSWQGDRECSIQEDGLWNGNAGSEAC</sequence>
<evidence type="ECO:0000313" key="1">
    <source>
        <dbReference type="EMBL" id="ACX52053.1"/>
    </source>
</evidence>
<protein>
    <recommendedName>
        <fullName evidence="3">CRISPR-associated RAMP protein, Cmr4 family</fullName>
    </recommendedName>
</protein>
<evidence type="ECO:0008006" key="3">
    <source>
        <dbReference type="Google" id="ProtNLM"/>
    </source>
</evidence>